<evidence type="ECO:0000256" key="3">
    <source>
        <dbReference type="SAM" id="MobiDB-lite"/>
    </source>
</evidence>
<dbReference type="PROSITE" id="PS50231">
    <property type="entry name" value="RICIN_B_LECTIN"/>
    <property type="match status" value="1"/>
</dbReference>
<dbReference type="InterPro" id="IPR011024">
    <property type="entry name" value="G_crystallin-like"/>
</dbReference>
<evidence type="ECO:0000313" key="5">
    <source>
        <dbReference type="EMBL" id="ERE76842.1"/>
    </source>
</evidence>
<protein>
    <submittedName>
        <fullName evidence="5">Ricin B lectin containing protein</fullName>
    </submittedName>
</protein>
<feature type="region of interest" description="Disordered" evidence="3">
    <location>
        <begin position="357"/>
        <end position="385"/>
    </location>
</feature>
<feature type="region of interest" description="Disordered" evidence="3">
    <location>
        <begin position="1890"/>
        <end position="1910"/>
    </location>
</feature>
<dbReference type="SUPFAM" id="SSF50370">
    <property type="entry name" value="Ricin B-like lectins"/>
    <property type="match status" value="1"/>
</dbReference>
<evidence type="ECO:0000256" key="2">
    <source>
        <dbReference type="ARBA" id="ARBA00022737"/>
    </source>
</evidence>
<dbReference type="InterPro" id="IPR000772">
    <property type="entry name" value="Ricin_B_lectin"/>
</dbReference>
<dbReference type="CDD" id="cd23463">
    <property type="entry name" value="beta-trefoil_Ricin_vlAKAP"/>
    <property type="match status" value="1"/>
</dbReference>
<organism evidence="5 6">
    <name type="scientific">Cricetulus griseus</name>
    <name type="common">Chinese hamster</name>
    <name type="synonym">Cricetulus barabensis griseus</name>
    <dbReference type="NCBI Taxonomy" id="10029"/>
    <lineage>
        <taxon>Eukaryota</taxon>
        <taxon>Metazoa</taxon>
        <taxon>Chordata</taxon>
        <taxon>Craniata</taxon>
        <taxon>Vertebrata</taxon>
        <taxon>Euteleostomi</taxon>
        <taxon>Mammalia</taxon>
        <taxon>Eutheria</taxon>
        <taxon>Euarchontoglires</taxon>
        <taxon>Glires</taxon>
        <taxon>Rodentia</taxon>
        <taxon>Myomorpha</taxon>
        <taxon>Muroidea</taxon>
        <taxon>Cricetidae</taxon>
        <taxon>Cricetinae</taxon>
        <taxon>Cricetulus</taxon>
    </lineage>
</organism>
<dbReference type="Pfam" id="PF00030">
    <property type="entry name" value="Crystall"/>
    <property type="match status" value="4"/>
</dbReference>
<feature type="compositionally biased region" description="Low complexity" evidence="3">
    <location>
        <begin position="1020"/>
        <end position="1031"/>
    </location>
</feature>
<feature type="compositionally biased region" description="Low complexity" evidence="3">
    <location>
        <begin position="364"/>
        <end position="378"/>
    </location>
</feature>
<dbReference type="GO" id="GO:0030246">
    <property type="term" value="F:carbohydrate binding"/>
    <property type="evidence" value="ECO:0007669"/>
    <property type="project" value="UniProtKB-KW"/>
</dbReference>
<feature type="compositionally biased region" description="Low complexity" evidence="3">
    <location>
        <begin position="785"/>
        <end position="801"/>
    </location>
</feature>
<feature type="region of interest" description="Disordered" evidence="3">
    <location>
        <begin position="209"/>
        <end position="243"/>
    </location>
</feature>
<feature type="region of interest" description="Disordered" evidence="3">
    <location>
        <begin position="973"/>
        <end position="992"/>
    </location>
</feature>
<dbReference type="InterPro" id="IPR035992">
    <property type="entry name" value="Ricin_B-like_lectins"/>
</dbReference>
<dbReference type="Gene3D" id="2.60.20.10">
    <property type="entry name" value="Crystallins"/>
    <property type="match status" value="5"/>
</dbReference>
<dbReference type="Gene3D" id="2.80.10.50">
    <property type="match status" value="1"/>
</dbReference>
<feature type="domain" description="Beta/gamma crystallin 'Greek key'" evidence="4">
    <location>
        <begin position="2610"/>
        <end position="2652"/>
    </location>
</feature>
<dbReference type="PROSITE" id="PS50915">
    <property type="entry name" value="CRYSTALLIN_BETA_GAMMA"/>
    <property type="match status" value="4"/>
</dbReference>
<evidence type="ECO:0000313" key="6">
    <source>
        <dbReference type="Proteomes" id="UP000030759"/>
    </source>
</evidence>
<feature type="compositionally biased region" description="Polar residues" evidence="3">
    <location>
        <begin position="417"/>
        <end position="428"/>
    </location>
</feature>
<dbReference type="PANTHER" id="PTHR11818:SF38">
    <property type="entry name" value="VERY LARGE A-KINASE ANCHOR PROTEIN"/>
    <property type="match status" value="1"/>
</dbReference>
<feature type="domain" description="Beta/gamma crystallin 'Greek key'" evidence="4">
    <location>
        <begin position="2475"/>
        <end position="2519"/>
    </location>
</feature>
<dbReference type="InterPro" id="IPR001064">
    <property type="entry name" value="Beta/gamma_crystallin"/>
</dbReference>
<feature type="compositionally biased region" description="Polar residues" evidence="3">
    <location>
        <begin position="74"/>
        <end position="85"/>
    </location>
</feature>
<dbReference type="FunFam" id="2.60.20.10:FF:000009">
    <property type="entry name" value="very large A-kinase anchor protein"/>
    <property type="match status" value="1"/>
</dbReference>
<feature type="compositionally biased region" description="Polar residues" evidence="3">
    <location>
        <begin position="462"/>
        <end position="472"/>
    </location>
</feature>
<dbReference type="SMART" id="SM00458">
    <property type="entry name" value="RICIN"/>
    <property type="match status" value="1"/>
</dbReference>
<accession>A0A061I9Q2</accession>
<comment type="similarity">
    <text evidence="1">Belongs to the beta/gamma-crystallin family.</text>
</comment>
<keyword evidence="5" id="KW-0430">Lectin</keyword>
<proteinExistence type="inferred from homology"/>
<dbReference type="SMART" id="SM00247">
    <property type="entry name" value="XTALbg"/>
    <property type="match status" value="4"/>
</dbReference>
<dbReference type="SUPFAM" id="SSF49695">
    <property type="entry name" value="gamma-Crystallin-like"/>
    <property type="match status" value="3"/>
</dbReference>
<dbReference type="Proteomes" id="UP000030759">
    <property type="component" value="Unassembled WGS sequence"/>
</dbReference>
<dbReference type="PANTHER" id="PTHR11818">
    <property type="entry name" value="BETA/GAMMA CRYSTALLIN"/>
    <property type="match status" value="1"/>
</dbReference>
<keyword evidence="2" id="KW-0677">Repeat</keyword>
<gene>
    <name evidence="5" type="ORF">H671_4g11522</name>
</gene>
<feature type="compositionally biased region" description="Basic and acidic residues" evidence="3">
    <location>
        <begin position="167"/>
        <end position="179"/>
    </location>
</feature>
<dbReference type="InterPro" id="IPR050252">
    <property type="entry name" value="Beta/Gamma-Crystallin"/>
</dbReference>
<feature type="region of interest" description="Disordered" evidence="3">
    <location>
        <begin position="620"/>
        <end position="639"/>
    </location>
</feature>
<dbReference type="FunFam" id="2.60.20.10:FF:000010">
    <property type="entry name" value="very large A-kinase anchor protein"/>
    <property type="match status" value="1"/>
</dbReference>
<feature type="region of interest" description="Disordered" evidence="3">
    <location>
        <begin position="401"/>
        <end position="499"/>
    </location>
</feature>
<dbReference type="FunFam" id="2.60.20.10:FF:000013">
    <property type="entry name" value="Crystallin beta-gamma domain containing 3"/>
    <property type="match status" value="1"/>
</dbReference>
<dbReference type="FunFam" id="2.80.10.50:FF:000038">
    <property type="entry name" value="very large A-kinase anchor protein isoform X1"/>
    <property type="match status" value="1"/>
</dbReference>
<feature type="region of interest" description="Disordered" evidence="3">
    <location>
        <begin position="766"/>
        <end position="801"/>
    </location>
</feature>
<dbReference type="FunFam" id="2.60.20.10:FF:000011">
    <property type="entry name" value="very large A-kinase anchor protein"/>
    <property type="match status" value="1"/>
</dbReference>
<feature type="region of interest" description="Disordered" evidence="3">
    <location>
        <begin position="74"/>
        <end position="139"/>
    </location>
</feature>
<feature type="domain" description="Beta/gamma crystallin 'Greek key'" evidence="4">
    <location>
        <begin position="2520"/>
        <end position="2562"/>
    </location>
</feature>
<feature type="region of interest" description="Disordered" evidence="3">
    <location>
        <begin position="2137"/>
        <end position="2159"/>
    </location>
</feature>
<feature type="region of interest" description="Disordered" evidence="3">
    <location>
        <begin position="2094"/>
        <end position="2121"/>
    </location>
</feature>
<name>A0A061I9Q2_CRIGR</name>
<feature type="region of interest" description="Disordered" evidence="3">
    <location>
        <begin position="160"/>
        <end position="196"/>
    </location>
</feature>
<dbReference type="EMBL" id="KE673876">
    <property type="protein sequence ID" value="ERE76842.1"/>
    <property type="molecule type" value="Genomic_DNA"/>
</dbReference>
<dbReference type="FunFam" id="2.60.20.10:FF:000008">
    <property type="entry name" value="very large A-kinase anchor protein"/>
    <property type="match status" value="1"/>
</dbReference>
<feature type="domain" description="Beta/gamma crystallin 'Greek key'" evidence="4">
    <location>
        <begin position="2330"/>
        <end position="2379"/>
    </location>
</feature>
<evidence type="ECO:0000259" key="4">
    <source>
        <dbReference type="PROSITE" id="PS50915"/>
    </source>
</evidence>
<feature type="region of interest" description="Disordered" evidence="3">
    <location>
        <begin position="1018"/>
        <end position="1037"/>
    </location>
</feature>
<evidence type="ECO:0000256" key="1">
    <source>
        <dbReference type="ARBA" id="ARBA00009646"/>
    </source>
</evidence>
<dbReference type="Pfam" id="PF00652">
    <property type="entry name" value="Ricin_B_lectin"/>
    <property type="match status" value="1"/>
</dbReference>
<feature type="compositionally biased region" description="Basic and acidic residues" evidence="3">
    <location>
        <begin position="474"/>
        <end position="491"/>
    </location>
</feature>
<reference evidence="6" key="1">
    <citation type="journal article" date="2013" name="Nat. Biotechnol.">
        <title>Chinese hamster genome sequenced from sorted chromosomes.</title>
        <authorList>
            <person name="Brinkrolf K."/>
            <person name="Rupp O."/>
            <person name="Laux H."/>
            <person name="Kollin F."/>
            <person name="Ernst W."/>
            <person name="Linke B."/>
            <person name="Kofler R."/>
            <person name="Romand S."/>
            <person name="Hesse F."/>
            <person name="Budach W.E."/>
            <person name="Galosy S."/>
            <person name="Muller D."/>
            <person name="Noll T."/>
            <person name="Wienberg J."/>
            <person name="Jostock T."/>
            <person name="Leonard M."/>
            <person name="Grillari J."/>
            <person name="Tauch A."/>
            <person name="Goesmann A."/>
            <person name="Helk B."/>
            <person name="Mott J.E."/>
            <person name="Puhler A."/>
            <person name="Borth N."/>
        </authorList>
    </citation>
    <scope>NUCLEOTIDE SEQUENCE [LARGE SCALE GENOMIC DNA]</scope>
    <source>
        <strain evidence="6">17A/GY</strain>
    </source>
</reference>
<sequence>MPSKEKDYRKVWTGFKFLEIQSIIVEKVCYQQWTFDAQDVHLPIASSICVIWLTQYTFTFRQVNGRDCGNTFSVENEPMSTSQKKGNALPSEGVKIPQGEDRRNQADQPAILPMLDDPPKPNDLSNSTSDAKTGESERQPKESFFQFLGNLFNISGKSSLGEVKQSSFKDDQEKSEKDPQTPSGPPEEGIHREKEITGCPVRIQVLPVEEQESNSSELSDAFSLDTTQDSEQETTDTLKKDTVGKAEKPSVTYATYRGPTHIRKYLKQQTVLETVNHLDREDESSDSSPHTHIGSRSIMDTVMAPLSSASKEVATKGCLLGGPLEVSGYSQINLNMESHLENNPELQNIASSKTVVDKNSYGGSRRSCASPSSVSNPSYVVGKSDSQTESSLVCSSLFGGSKSSQVPCPEFQRETATENTLRETSSMISDGMSMSREGHVGPQRPAVSDFCGKSDGSDSTKVESTNLSSPNKSIRHEDTLLPESKCCDKPAADNPSRRNVSHTSITALQGHAVTDSKLVNEGKKLPAQDSQKNVVSEIMLEAVGASGVEPTTLSNIRAPEDKFESLPKDTEPLCETETKRLGLVLHVKTHSGGKNQEDPGSVKYSSDSAVVAKLESETAPNVNFEPNRNPTSDSPLHIENPQKAKVFPDAKTAPNLDCKTADCRTSPPTFVSEMDMLCKLDFPGLRRERALSSKTGQGNIHSLSECQDVGNHSEAADRETHALCLGHASVITEAKETVPDRCRFPLGPGTIGTHLAGVDLSDLEHGGISEDHKSVPSHGCKKAESSSTKASSTSEKSDSLSLETQTAKMLLQVEADAQSSFPIALNSGKGKALSKLPVSQAEPRDISQDKLAFSQLTVAGKLTKTVLSELNSLEIEKDKNGQSMDHKEMKEMCLGGGFEKNHRVGVSCASQYHSVQESEVDTQDNPASLLKSSQPGIVPLGPEEESTGHMAQNCKASMCVISPSLAICRTRKSSSISEMEEPSSDNISPKFQETDSTQVYSSFLGSDACLEKSVFTSEDGSSLSVPSLLGPEGEASSHRENANFLRAGPGAASSSSCHSKEYSTAAVNPHALPSHFDSLKVTVNLTCEGASVTDRLGHKSAYLELETPSPKGAEVTPCHGCLGSQTEKVSLAFPTTACFDNPMKAETGTVAGAPVSVNSSCQQCSEASADLQTEARRRAHDQLLLKSGLLSKADRLLEEIFSSVREELKSKHTVGTCQEHPAKDYVMNPGTVKEDIPSEVALTGIQPEEHVDEKSVENMSEVQEEEKDSVSPAVGETSLLLDFDRVNFSSLLEDQTTELVNEVIFAVQENLTSDIENTWASEPQANTAEILNSGGIKPHDIVREFLVSEQAVNQSTCEISDNKISGKFSSSSISDLVSSTKSIKGREIVAYQQPPSFRSGAGQSDIINLQKSETVSRAEDLLHTRLDDGAKPHLFVSEYCKRAAETECVDNHKMATRDARTLALSFNLPLFASDDTHMPGTSKSSLSDSLVCVSEKSLSGHSKSTPLAMADLGKAHKKDNEVSAGKIALIPSMLEMGNISKRDAELNIMKHEAAPLMSHKEKACKKDAELNTTKAEPEAGILTRGGVYQMDAQVHVEKPEELPATLGMEKAHKMDREGDTGKPEVMPAVSEMKTTHQKDAEGDIVKTEVTPVSMEMGNIYQKHAVGDVGSTGVAAVMSEVETIYQKDGEGIPSKEEVTSVALGTEDTYQKDEESDVAKTDVVGVAPVELETGDICPSDAEGDADGAEGTLILLEGGNIYSKDTDRLSGTTDRPVLEMESTYQTDAEDDLRKAESVAFVLDMKDTHLRAMHSSVDILGERVQRDLEQSNGTTERVPSKIEMEVTAPEGSSGCIENPEVSLPEVAVEKFNGTTAEVTMTPMEVMLAALESEKGPQEYMEKSGEETEEQPSERKEGLILHDDRLASHFRGYESPTLSKDYEGYPALAIPDFQEEDTGVGFHQIKSVTTVCSKERDVDYSDEKEETNLAFISQDEPENLSFTILYEEPLQEEDKYAGTELRETRSVVFPDTSSSSMPGLACERSESRTDLVHHFEKEGKLGEAFDGDNSEMFLSVEAKRYKIYPLALSPIYEDDSSQEDVLSSEVSPGHHGSTKSRESANQPSSVLSLLQSVSERLQRNFDGDDRQVAEDEDEEAAAASGKGLRVERRERVTFHLADPSITFYPDDEQESAGISKPYEECSEPTTSNLQLGLWPEKVSLLQKSDLTSKLHSSLKSAYHQYLQTSRTHSLETGTRFVSTFQEPVSKYFRVQDQASRLSPYIENVDIQALRCNPRPGKMIIYDLHGSKYKQEVYGNVPDATTWSFPNGALIKVVRGCWILYEKPHFQGQKCVLEEGEKVLNRDWLHQNKKHPERNFVMGSIKRVLKDCIVPEIELCPQSDPGCCPVYIHRAVRNLEELNIPKSASYTVKSGVWLAYPEINFKGQATILEEDQGLFEISAAEMKSLHPLQMGGLKVEMPMNLKVILYEKSHFRGHTKEFSEHVDSVPKVLKIDKDFRGIGSIRVIGGVWVAYEKEHFKGQQFLLEEGDFEDCSACGALNGPIMSFRYLQANFIESAITLFESDLESGKFIDITNQEISDLEEIGFGRETRSIHVKSGVWVAYCQKFFCGDQYILEKGKYKCFFDWGGSSNTILSIRPIQLEPLGINEPPHLLKAFSKPGFQGECIDFIKECADLTSFLPSSFKVLRGCWLLYYQEDVFYHQCVLEEGLYVDLASCGCPSARVRALKPIDYVFEEPSISLFALEHCEGRELLLEDAVNSVLNKDLHFYTQSVWIKSGFLHSIFWYSESCTQGGRFQPAVYIRIRNRAQDEYLTVTGNLADARTMSVCISPYSGKDTQIWHYCRGLFKSKASDTCLDVIGGRDTPGAKVALWTEHGQFRQKWRLNRNGTISSYLSDELVLDVKGGDYYDKTYVIVNQPLEGEETQKWDIEIL</sequence>
<feature type="region of interest" description="Disordered" evidence="3">
    <location>
        <begin position="278"/>
        <end position="297"/>
    </location>
</feature>
<feature type="compositionally biased region" description="Polar residues" evidence="3">
    <location>
        <begin position="620"/>
        <end position="634"/>
    </location>
</feature>